<accession>A0ABW0RMS6</accession>
<feature type="region of interest" description="Disordered" evidence="1">
    <location>
        <begin position="29"/>
        <end position="64"/>
    </location>
</feature>
<protein>
    <recommendedName>
        <fullName evidence="5">Zinc resistance-associated protein</fullName>
    </recommendedName>
</protein>
<dbReference type="Proteomes" id="UP001596055">
    <property type="component" value="Unassembled WGS sequence"/>
</dbReference>
<keyword evidence="2" id="KW-0732">Signal</keyword>
<reference evidence="4" key="1">
    <citation type="journal article" date="2019" name="Int. J. Syst. Evol. Microbiol.">
        <title>The Global Catalogue of Microorganisms (GCM) 10K type strain sequencing project: providing services to taxonomists for standard genome sequencing and annotation.</title>
        <authorList>
            <consortium name="The Broad Institute Genomics Platform"/>
            <consortium name="The Broad Institute Genome Sequencing Center for Infectious Disease"/>
            <person name="Wu L."/>
            <person name="Ma J."/>
        </authorList>
    </citation>
    <scope>NUCLEOTIDE SEQUENCE [LARGE SCALE GENOMIC DNA]</scope>
    <source>
        <strain evidence="4">CGMCC 4.1799</strain>
    </source>
</reference>
<feature type="region of interest" description="Disordered" evidence="1">
    <location>
        <begin position="76"/>
        <end position="151"/>
    </location>
</feature>
<sequence>MKVLNGFFSAALVMALSVPVTAVYAQDQDQDRLQDRDQTMDQMRDQMRDRDGQPIAGYNLMTEQERQQFRDRMRSMNSMEERQAFRQQHHEQMMERARARGVELEKLPPTAAGQPKGNGKGKGKGMGGGMSNDAMGGGQPWKQKSSGGGNK</sequence>
<feature type="compositionally biased region" description="Basic and acidic residues" evidence="1">
    <location>
        <begin position="76"/>
        <end position="106"/>
    </location>
</feature>
<gene>
    <name evidence="3" type="ORF">ACFPQA_13190</name>
</gene>
<feature type="chain" id="PRO_5047461301" description="Zinc resistance-associated protein" evidence="2">
    <location>
        <begin position="26"/>
        <end position="151"/>
    </location>
</feature>
<evidence type="ECO:0000256" key="2">
    <source>
        <dbReference type="SAM" id="SignalP"/>
    </source>
</evidence>
<name>A0ABW0RMS6_9GAMM</name>
<evidence type="ECO:0000256" key="1">
    <source>
        <dbReference type="SAM" id="MobiDB-lite"/>
    </source>
</evidence>
<feature type="compositionally biased region" description="Gly residues" evidence="1">
    <location>
        <begin position="116"/>
        <end position="139"/>
    </location>
</feature>
<proteinExistence type="predicted"/>
<keyword evidence="4" id="KW-1185">Reference proteome</keyword>
<dbReference type="RefSeq" id="WP_248160331.1">
    <property type="nucleotide sequence ID" value="NZ_JAKZAJ010000005.1"/>
</dbReference>
<comment type="caution">
    <text evidence="3">The sequence shown here is derived from an EMBL/GenBank/DDBJ whole genome shotgun (WGS) entry which is preliminary data.</text>
</comment>
<organism evidence="3 4">
    <name type="scientific">Marinobacter koreensis</name>
    <dbReference type="NCBI Taxonomy" id="335974"/>
    <lineage>
        <taxon>Bacteria</taxon>
        <taxon>Pseudomonadati</taxon>
        <taxon>Pseudomonadota</taxon>
        <taxon>Gammaproteobacteria</taxon>
        <taxon>Pseudomonadales</taxon>
        <taxon>Marinobacteraceae</taxon>
        <taxon>Marinobacter</taxon>
    </lineage>
</organism>
<feature type="compositionally biased region" description="Basic and acidic residues" evidence="1">
    <location>
        <begin position="29"/>
        <end position="52"/>
    </location>
</feature>
<evidence type="ECO:0000313" key="3">
    <source>
        <dbReference type="EMBL" id="MFC5546016.1"/>
    </source>
</evidence>
<evidence type="ECO:0000313" key="4">
    <source>
        <dbReference type="Proteomes" id="UP001596055"/>
    </source>
</evidence>
<evidence type="ECO:0008006" key="5">
    <source>
        <dbReference type="Google" id="ProtNLM"/>
    </source>
</evidence>
<feature type="signal peptide" evidence="2">
    <location>
        <begin position="1"/>
        <end position="25"/>
    </location>
</feature>
<dbReference type="EMBL" id="JBHSNL010000004">
    <property type="protein sequence ID" value="MFC5546016.1"/>
    <property type="molecule type" value="Genomic_DNA"/>
</dbReference>